<sequence>MTPLSATIDVLAARIVVCEHVQGATEEVETDEEILEVSKEASYEGLTETEEAMVDTAIQTSLADTPLAAPSGSTTIEVTSGTDAQE</sequence>
<dbReference type="AlphaFoldDB" id="A0A9J5WXQ3"/>
<evidence type="ECO:0008006" key="4">
    <source>
        <dbReference type="Google" id="ProtNLM"/>
    </source>
</evidence>
<evidence type="ECO:0000313" key="3">
    <source>
        <dbReference type="Proteomes" id="UP000824120"/>
    </source>
</evidence>
<accession>A0A9J5WXQ3</accession>
<evidence type="ECO:0000256" key="1">
    <source>
        <dbReference type="SAM" id="MobiDB-lite"/>
    </source>
</evidence>
<comment type="caution">
    <text evidence="2">The sequence shown here is derived from an EMBL/GenBank/DDBJ whole genome shotgun (WGS) entry which is preliminary data.</text>
</comment>
<name>A0A9J5WXQ3_SOLCO</name>
<dbReference type="Proteomes" id="UP000824120">
    <property type="component" value="Chromosome 10"/>
</dbReference>
<evidence type="ECO:0000313" key="2">
    <source>
        <dbReference type="EMBL" id="KAG5580045.1"/>
    </source>
</evidence>
<reference evidence="2 3" key="1">
    <citation type="submission" date="2020-09" db="EMBL/GenBank/DDBJ databases">
        <title>De no assembly of potato wild relative species, Solanum commersonii.</title>
        <authorList>
            <person name="Cho K."/>
        </authorList>
    </citation>
    <scope>NUCLEOTIDE SEQUENCE [LARGE SCALE GENOMIC DNA]</scope>
    <source>
        <strain evidence="2">LZ3.2</strain>
        <tissue evidence="2">Leaf</tissue>
    </source>
</reference>
<organism evidence="2 3">
    <name type="scientific">Solanum commersonii</name>
    <name type="common">Commerson's wild potato</name>
    <name type="synonym">Commerson's nightshade</name>
    <dbReference type="NCBI Taxonomy" id="4109"/>
    <lineage>
        <taxon>Eukaryota</taxon>
        <taxon>Viridiplantae</taxon>
        <taxon>Streptophyta</taxon>
        <taxon>Embryophyta</taxon>
        <taxon>Tracheophyta</taxon>
        <taxon>Spermatophyta</taxon>
        <taxon>Magnoliopsida</taxon>
        <taxon>eudicotyledons</taxon>
        <taxon>Gunneridae</taxon>
        <taxon>Pentapetalae</taxon>
        <taxon>asterids</taxon>
        <taxon>lamiids</taxon>
        <taxon>Solanales</taxon>
        <taxon>Solanaceae</taxon>
        <taxon>Solanoideae</taxon>
        <taxon>Solaneae</taxon>
        <taxon>Solanum</taxon>
    </lineage>
</organism>
<feature type="compositionally biased region" description="Polar residues" evidence="1">
    <location>
        <begin position="71"/>
        <end position="86"/>
    </location>
</feature>
<protein>
    <recommendedName>
        <fullName evidence="4">Polyprotein protein</fullName>
    </recommendedName>
</protein>
<dbReference type="EMBL" id="JACXVP010000010">
    <property type="protein sequence ID" value="KAG5580045.1"/>
    <property type="molecule type" value="Genomic_DNA"/>
</dbReference>
<feature type="region of interest" description="Disordered" evidence="1">
    <location>
        <begin position="65"/>
        <end position="86"/>
    </location>
</feature>
<keyword evidence="3" id="KW-1185">Reference proteome</keyword>
<proteinExistence type="predicted"/>
<gene>
    <name evidence="2" type="ORF">H5410_050672</name>
</gene>